<proteinExistence type="predicted"/>
<evidence type="ECO:0000313" key="2">
    <source>
        <dbReference type="Proteomes" id="UP000661025"/>
    </source>
</evidence>
<dbReference type="Proteomes" id="UP000661025">
    <property type="component" value="Unassembled WGS sequence"/>
</dbReference>
<protein>
    <submittedName>
        <fullName evidence="1">Uncharacterized protein</fullName>
    </submittedName>
</protein>
<comment type="caution">
    <text evidence="1">The sequence shown here is derived from an EMBL/GenBank/DDBJ whole genome shotgun (WGS) entry which is preliminary data.</text>
</comment>
<evidence type="ECO:0000313" key="1">
    <source>
        <dbReference type="EMBL" id="MBD9721942.1"/>
    </source>
</evidence>
<name>A0A927KYB8_9ACTN</name>
<dbReference type="GeneID" id="79929246"/>
<dbReference type="AlphaFoldDB" id="A0A927KYB8"/>
<dbReference type="EMBL" id="JACYXT010000001">
    <property type="protein sequence ID" value="MBD9721942.1"/>
    <property type="molecule type" value="Genomic_DNA"/>
</dbReference>
<organism evidence="1 2">
    <name type="scientific">Streptomyces caniscabiei</name>
    <dbReference type="NCBI Taxonomy" id="2746961"/>
    <lineage>
        <taxon>Bacteria</taxon>
        <taxon>Bacillati</taxon>
        <taxon>Actinomycetota</taxon>
        <taxon>Actinomycetes</taxon>
        <taxon>Kitasatosporales</taxon>
        <taxon>Streptomycetaceae</taxon>
        <taxon>Streptomyces</taxon>
    </lineage>
</organism>
<accession>A0A927KYB8</accession>
<sequence length="135" mass="14534">MRAVSLTLDAEVMVDSDTGALSLVASTDPQLSGLAEVTSTRLREMIAAARSDLVEFERLADEQEARESLSALLAESRMRIEEWDTATLDPRLRDRIQAVYDPTEGDRVVIVPAGQDPIGRLAAVRELIAGIGGAA</sequence>
<reference evidence="1" key="1">
    <citation type="submission" date="2020-09" db="EMBL/GenBank/DDBJ databases">
        <title>Streptomyces canutascabiei sp. nov., which causes potato common scab and is distributed across the world.</title>
        <authorList>
            <person name="Nguyen H.P."/>
            <person name="Weisberg A.J."/>
            <person name="Chang J.H."/>
            <person name="Clarke C.R."/>
        </authorList>
    </citation>
    <scope>NUCLEOTIDE SEQUENCE</scope>
    <source>
        <strain evidence="1">ID-01-6.2a</strain>
    </source>
</reference>
<gene>
    <name evidence="1" type="ORF">IHE70_01515</name>
</gene>
<dbReference type="RefSeq" id="WP_192358993.1">
    <property type="nucleotide sequence ID" value="NZ_CP119182.1"/>
</dbReference>